<sequence length="107" mass="11903">MRFMVSWKDLWRPELAGKISMVDPARELIGAVLKIWCHFKNRSGYFFIAHYLIGVGDVWVGCSDVLPAAKHMSNIAVVVPMSGPSLWADIWAIPAASKFASERIGGR</sequence>
<accession>A0AAD4S8H7</accession>
<evidence type="ECO:0000313" key="3">
    <source>
        <dbReference type="EMBL" id="KAI3947586.1"/>
    </source>
</evidence>
<gene>
    <name evidence="2" type="ORF">MKW98_018443</name>
    <name evidence="3" type="ORF">MKW98_025907</name>
</gene>
<feature type="non-terminal residue" evidence="2">
    <location>
        <position position="1"/>
    </location>
</feature>
<dbReference type="PANTHER" id="PTHR30222">
    <property type="entry name" value="SPERMIDINE/PUTRESCINE-BINDING PERIPLASMIC PROTEIN"/>
    <property type="match status" value="1"/>
</dbReference>
<name>A0AAD4S8H7_9MAGN</name>
<dbReference type="EMBL" id="JAJJMB010012906">
    <property type="protein sequence ID" value="KAI3872612.1"/>
    <property type="molecule type" value="Genomic_DNA"/>
</dbReference>
<proteinExistence type="predicted"/>
<keyword evidence="1" id="KW-0732">Signal</keyword>
<keyword evidence="4" id="KW-1185">Reference proteome</keyword>
<reference evidence="2" key="1">
    <citation type="submission" date="2022-04" db="EMBL/GenBank/DDBJ databases">
        <title>A functionally conserved STORR gene fusion in Papaver species that diverged 16.8 million years ago.</title>
        <authorList>
            <person name="Catania T."/>
        </authorList>
    </citation>
    <scope>NUCLEOTIDE SEQUENCE</scope>
    <source>
        <strain evidence="2">S-188037</strain>
    </source>
</reference>
<evidence type="ECO:0000313" key="2">
    <source>
        <dbReference type="EMBL" id="KAI3872612.1"/>
    </source>
</evidence>
<organism evidence="2 4">
    <name type="scientific">Papaver atlanticum</name>
    <dbReference type="NCBI Taxonomy" id="357466"/>
    <lineage>
        <taxon>Eukaryota</taxon>
        <taxon>Viridiplantae</taxon>
        <taxon>Streptophyta</taxon>
        <taxon>Embryophyta</taxon>
        <taxon>Tracheophyta</taxon>
        <taxon>Spermatophyta</taxon>
        <taxon>Magnoliopsida</taxon>
        <taxon>Ranunculales</taxon>
        <taxon>Papaveraceae</taxon>
        <taxon>Papaveroideae</taxon>
        <taxon>Papaver</taxon>
    </lineage>
</organism>
<dbReference type="SUPFAM" id="SSF53850">
    <property type="entry name" value="Periplasmic binding protein-like II"/>
    <property type="match status" value="1"/>
</dbReference>
<comment type="caution">
    <text evidence="2">The sequence shown here is derived from an EMBL/GenBank/DDBJ whole genome shotgun (WGS) entry which is preliminary data.</text>
</comment>
<dbReference type="Proteomes" id="UP001202328">
    <property type="component" value="Unassembled WGS sequence"/>
</dbReference>
<dbReference type="Gene3D" id="3.40.190.10">
    <property type="entry name" value="Periplasmic binding protein-like II"/>
    <property type="match status" value="1"/>
</dbReference>
<dbReference type="EMBL" id="JAJJMB010003400">
    <property type="protein sequence ID" value="KAI3947586.1"/>
    <property type="molecule type" value="Genomic_DNA"/>
</dbReference>
<dbReference type="AlphaFoldDB" id="A0AAD4S8H7"/>
<protein>
    <submittedName>
        <fullName evidence="2">Uncharacterized protein</fullName>
    </submittedName>
</protein>
<dbReference type="PANTHER" id="PTHR30222:SF17">
    <property type="entry name" value="SPERMIDINE_PUTRESCINE-BINDING PERIPLASMIC PROTEIN"/>
    <property type="match status" value="1"/>
</dbReference>
<evidence type="ECO:0000256" key="1">
    <source>
        <dbReference type="ARBA" id="ARBA00022729"/>
    </source>
</evidence>
<evidence type="ECO:0000313" key="4">
    <source>
        <dbReference type="Proteomes" id="UP001202328"/>
    </source>
</evidence>